<organism evidence="1 2">
    <name type="scientific">Romanomermis culicivorax</name>
    <name type="common">Nematode worm</name>
    <dbReference type="NCBI Taxonomy" id="13658"/>
    <lineage>
        <taxon>Eukaryota</taxon>
        <taxon>Metazoa</taxon>
        <taxon>Ecdysozoa</taxon>
        <taxon>Nematoda</taxon>
        <taxon>Enoplea</taxon>
        <taxon>Dorylaimia</taxon>
        <taxon>Mermithida</taxon>
        <taxon>Mermithoidea</taxon>
        <taxon>Mermithidae</taxon>
        <taxon>Romanomermis</taxon>
    </lineage>
</organism>
<protein>
    <submittedName>
        <fullName evidence="2">Uncharacterized protein</fullName>
    </submittedName>
</protein>
<evidence type="ECO:0000313" key="1">
    <source>
        <dbReference type="Proteomes" id="UP000887565"/>
    </source>
</evidence>
<sequence length="132" mass="14882">MMRHVPLPAISLRNEAEQHRAIEIVCKDKAICKCIDAIDDSRLKNEKKKINVQLDEIRKANKNAGLDSKLYSDVAGPFSAVQMMDVALSMARLTVNKKRSIRNQVVKGIKEQVFVDSIQKKKTRRKNPGLGP</sequence>
<evidence type="ECO:0000313" key="2">
    <source>
        <dbReference type="WBParaSite" id="nRc.2.0.1.t32504-RA"/>
    </source>
</evidence>
<keyword evidence="1" id="KW-1185">Reference proteome</keyword>
<dbReference type="AlphaFoldDB" id="A0A915K3U0"/>
<accession>A0A915K3U0</accession>
<proteinExistence type="predicted"/>
<dbReference type="WBParaSite" id="nRc.2.0.1.t32504-RA">
    <property type="protein sequence ID" value="nRc.2.0.1.t32504-RA"/>
    <property type="gene ID" value="nRc.2.0.1.g32504"/>
</dbReference>
<dbReference type="Proteomes" id="UP000887565">
    <property type="component" value="Unplaced"/>
</dbReference>
<reference evidence="2" key="1">
    <citation type="submission" date="2022-11" db="UniProtKB">
        <authorList>
            <consortium name="WormBaseParasite"/>
        </authorList>
    </citation>
    <scope>IDENTIFICATION</scope>
</reference>
<name>A0A915K3U0_ROMCU</name>